<feature type="domain" description="ABC transmembrane type-1" evidence="9">
    <location>
        <begin position="113"/>
        <end position="296"/>
    </location>
</feature>
<feature type="transmembrane region" description="Helical" evidence="7">
    <location>
        <begin position="33"/>
        <end position="53"/>
    </location>
</feature>
<evidence type="ECO:0000256" key="6">
    <source>
        <dbReference type="ARBA" id="ARBA00023136"/>
    </source>
</evidence>
<dbReference type="PANTHER" id="PTHR30043:SF1">
    <property type="entry name" value="ABC TRANSPORT SYSTEM PERMEASE PROTEIN P69"/>
    <property type="match status" value="1"/>
</dbReference>
<keyword evidence="2 7" id="KW-0813">Transport</keyword>
<evidence type="ECO:0000256" key="7">
    <source>
        <dbReference type="RuleBase" id="RU363032"/>
    </source>
</evidence>
<gene>
    <name evidence="10" type="primary">phoE</name>
    <name evidence="10" type="ORF">GCM10011499_05480</name>
</gene>
<dbReference type="PANTHER" id="PTHR30043">
    <property type="entry name" value="PHOSPHONATES TRANSPORT SYSTEM PERMEASE PROTEIN"/>
    <property type="match status" value="1"/>
</dbReference>
<evidence type="ECO:0000256" key="8">
    <source>
        <dbReference type="SAM" id="MobiDB-lite"/>
    </source>
</evidence>
<protein>
    <submittedName>
        <fullName evidence="10">Phosphonate ABC transporter, permease protein PhnE</fullName>
    </submittedName>
</protein>
<feature type="transmembrane region" description="Helical" evidence="7">
    <location>
        <begin position="278"/>
        <end position="296"/>
    </location>
</feature>
<comment type="similarity">
    <text evidence="7">Belongs to the binding-protein-dependent transport system permease family.</text>
</comment>
<dbReference type="GO" id="GO:0015416">
    <property type="term" value="F:ABC-type phosphonate transporter activity"/>
    <property type="evidence" value="ECO:0007669"/>
    <property type="project" value="InterPro"/>
</dbReference>
<dbReference type="CDD" id="cd06261">
    <property type="entry name" value="TM_PBP2"/>
    <property type="match status" value="1"/>
</dbReference>
<evidence type="ECO:0000256" key="5">
    <source>
        <dbReference type="ARBA" id="ARBA00022989"/>
    </source>
</evidence>
<organism evidence="10 11">
    <name type="scientific">Pelagibacterium lentulum</name>
    <dbReference type="NCBI Taxonomy" id="2029865"/>
    <lineage>
        <taxon>Bacteria</taxon>
        <taxon>Pseudomonadati</taxon>
        <taxon>Pseudomonadota</taxon>
        <taxon>Alphaproteobacteria</taxon>
        <taxon>Hyphomicrobiales</taxon>
        <taxon>Devosiaceae</taxon>
        <taxon>Pelagibacterium</taxon>
    </lineage>
</organism>
<dbReference type="Proteomes" id="UP000596977">
    <property type="component" value="Unassembled WGS sequence"/>
</dbReference>
<keyword evidence="5 7" id="KW-1133">Transmembrane helix</keyword>
<dbReference type="PROSITE" id="PS50928">
    <property type="entry name" value="ABC_TM1"/>
    <property type="match status" value="1"/>
</dbReference>
<dbReference type="EMBL" id="BMKB01000001">
    <property type="protein sequence ID" value="GGA38959.1"/>
    <property type="molecule type" value="Genomic_DNA"/>
</dbReference>
<keyword evidence="6 7" id="KW-0472">Membrane</keyword>
<dbReference type="Gene3D" id="1.10.3720.10">
    <property type="entry name" value="MetI-like"/>
    <property type="match status" value="1"/>
</dbReference>
<dbReference type="SUPFAM" id="SSF161098">
    <property type="entry name" value="MetI-like"/>
    <property type="match status" value="1"/>
</dbReference>
<evidence type="ECO:0000256" key="1">
    <source>
        <dbReference type="ARBA" id="ARBA00004651"/>
    </source>
</evidence>
<sequence>MSYTDIAGAGAPQQPNPTDQFEAHRKQMRREKLAMNLLFGALFIVTLAISIHVSRFYPDRLAAGIPRIFEYFGTIMPHLEWQVLFEGRNEAGRATPGSLAFWFADLELYLRLIIETIFMALTATMLGAAAAFLLCFPAAKNLAPNSAIFWISRRFMELCRGVPEILYALILVFAVGIGPIAGVIAIAIHTAGALGKLFAEVNENASLRPVEGIKSVGGNWFEQMRYGVVPQVLPNFTSYTLLRFEINVRASSIVGFVGAGGIGSELNRVISLYSDDRVVAVLILIVLTVTLIDLLSEQLRFYFIGKENLK</sequence>
<evidence type="ECO:0000256" key="2">
    <source>
        <dbReference type="ARBA" id="ARBA00022448"/>
    </source>
</evidence>
<keyword evidence="3" id="KW-1003">Cell membrane</keyword>
<feature type="transmembrane region" description="Helical" evidence="7">
    <location>
        <begin position="165"/>
        <end position="188"/>
    </location>
</feature>
<dbReference type="GO" id="GO:0005886">
    <property type="term" value="C:plasma membrane"/>
    <property type="evidence" value="ECO:0007669"/>
    <property type="project" value="UniProtKB-SubCell"/>
</dbReference>
<dbReference type="InterPro" id="IPR005769">
    <property type="entry name" value="PhnE/PtxC"/>
</dbReference>
<dbReference type="Pfam" id="PF00528">
    <property type="entry name" value="BPD_transp_1"/>
    <property type="match status" value="1"/>
</dbReference>
<dbReference type="InterPro" id="IPR000515">
    <property type="entry name" value="MetI-like"/>
</dbReference>
<dbReference type="NCBIfam" id="TIGR01097">
    <property type="entry name" value="PhnE"/>
    <property type="match status" value="1"/>
</dbReference>
<evidence type="ECO:0000313" key="10">
    <source>
        <dbReference type="EMBL" id="GGA38959.1"/>
    </source>
</evidence>
<dbReference type="AlphaFoldDB" id="A0A916VV63"/>
<evidence type="ECO:0000256" key="3">
    <source>
        <dbReference type="ARBA" id="ARBA00022475"/>
    </source>
</evidence>
<name>A0A916VV63_9HYPH</name>
<comment type="subcellular location">
    <subcellularLocation>
        <location evidence="1 7">Cell membrane</location>
        <topology evidence="1 7">Multi-pass membrane protein</topology>
    </subcellularLocation>
</comment>
<feature type="transmembrane region" description="Helical" evidence="7">
    <location>
        <begin position="108"/>
        <end position="136"/>
    </location>
</feature>
<comment type="caution">
    <text evidence="10">The sequence shown here is derived from an EMBL/GenBank/DDBJ whole genome shotgun (WGS) entry which is preliminary data.</text>
</comment>
<evidence type="ECO:0000256" key="4">
    <source>
        <dbReference type="ARBA" id="ARBA00022692"/>
    </source>
</evidence>
<feature type="region of interest" description="Disordered" evidence="8">
    <location>
        <begin position="1"/>
        <end position="25"/>
    </location>
</feature>
<keyword evidence="4 7" id="KW-0812">Transmembrane</keyword>
<evidence type="ECO:0000259" key="9">
    <source>
        <dbReference type="PROSITE" id="PS50928"/>
    </source>
</evidence>
<keyword evidence="11" id="KW-1185">Reference proteome</keyword>
<dbReference type="InterPro" id="IPR035906">
    <property type="entry name" value="MetI-like_sf"/>
</dbReference>
<proteinExistence type="inferred from homology"/>
<dbReference type="RefSeq" id="WP_206513526.1">
    <property type="nucleotide sequence ID" value="NZ_BMKB01000001.1"/>
</dbReference>
<evidence type="ECO:0000313" key="11">
    <source>
        <dbReference type="Proteomes" id="UP000596977"/>
    </source>
</evidence>
<reference evidence="10 11" key="1">
    <citation type="journal article" date="2014" name="Int. J. Syst. Evol. Microbiol.">
        <title>Complete genome sequence of Corynebacterium casei LMG S-19264T (=DSM 44701T), isolated from a smear-ripened cheese.</title>
        <authorList>
            <consortium name="US DOE Joint Genome Institute (JGI-PGF)"/>
            <person name="Walter F."/>
            <person name="Albersmeier A."/>
            <person name="Kalinowski J."/>
            <person name="Ruckert C."/>
        </authorList>
    </citation>
    <scope>NUCLEOTIDE SEQUENCE [LARGE SCALE GENOMIC DNA]</scope>
    <source>
        <strain evidence="10 11">CGMCC 1.15896</strain>
    </source>
</reference>
<accession>A0A916VV63</accession>